<dbReference type="EMBL" id="VIRS01000007">
    <property type="protein sequence ID" value="TQS44712.1"/>
    <property type="molecule type" value="Genomic_DNA"/>
</dbReference>
<dbReference type="Proteomes" id="UP000317982">
    <property type="component" value="Unassembled WGS sequence"/>
</dbReference>
<organism evidence="6 7">
    <name type="scientific">Cryptosporangium phraense</name>
    <dbReference type="NCBI Taxonomy" id="2593070"/>
    <lineage>
        <taxon>Bacteria</taxon>
        <taxon>Bacillati</taxon>
        <taxon>Actinomycetota</taxon>
        <taxon>Actinomycetes</taxon>
        <taxon>Cryptosporangiales</taxon>
        <taxon>Cryptosporangiaceae</taxon>
        <taxon>Cryptosporangium</taxon>
    </lineage>
</organism>
<evidence type="ECO:0000256" key="1">
    <source>
        <dbReference type="ARBA" id="ARBA00023015"/>
    </source>
</evidence>
<proteinExistence type="predicted"/>
<evidence type="ECO:0000256" key="4">
    <source>
        <dbReference type="PROSITE-ProRule" id="PRU00335"/>
    </source>
</evidence>
<dbReference type="InParanoid" id="A0A545ATQ7"/>
<comment type="caution">
    <text evidence="6">The sequence shown here is derived from an EMBL/GenBank/DDBJ whole genome shotgun (WGS) entry which is preliminary data.</text>
</comment>
<dbReference type="InterPro" id="IPR050109">
    <property type="entry name" value="HTH-type_TetR-like_transc_reg"/>
</dbReference>
<dbReference type="Pfam" id="PF00440">
    <property type="entry name" value="TetR_N"/>
    <property type="match status" value="1"/>
</dbReference>
<evidence type="ECO:0000256" key="3">
    <source>
        <dbReference type="ARBA" id="ARBA00023163"/>
    </source>
</evidence>
<evidence type="ECO:0000313" key="7">
    <source>
        <dbReference type="Proteomes" id="UP000317982"/>
    </source>
</evidence>
<dbReference type="Gene3D" id="1.10.357.10">
    <property type="entry name" value="Tetracycline Repressor, domain 2"/>
    <property type="match status" value="1"/>
</dbReference>
<dbReference type="GO" id="GO:0003700">
    <property type="term" value="F:DNA-binding transcription factor activity"/>
    <property type="evidence" value="ECO:0007669"/>
    <property type="project" value="TreeGrafter"/>
</dbReference>
<dbReference type="InterPro" id="IPR001647">
    <property type="entry name" value="HTH_TetR"/>
</dbReference>
<dbReference type="PANTHER" id="PTHR30055">
    <property type="entry name" value="HTH-TYPE TRANSCRIPTIONAL REGULATOR RUTR"/>
    <property type="match status" value="1"/>
</dbReference>
<evidence type="ECO:0000313" key="6">
    <source>
        <dbReference type="EMBL" id="TQS44712.1"/>
    </source>
</evidence>
<evidence type="ECO:0000259" key="5">
    <source>
        <dbReference type="PROSITE" id="PS50977"/>
    </source>
</evidence>
<dbReference type="PROSITE" id="PS50977">
    <property type="entry name" value="HTH_TETR_2"/>
    <property type="match status" value="1"/>
</dbReference>
<dbReference type="SUPFAM" id="SSF46689">
    <property type="entry name" value="Homeodomain-like"/>
    <property type="match status" value="1"/>
</dbReference>
<accession>A0A545ATQ7</accession>
<reference evidence="6 7" key="1">
    <citation type="submission" date="2019-07" db="EMBL/GenBank/DDBJ databases">
        <title>Cryptosporangium phraense sp. nov., isolated from plant litter.</title>
        <authorList>
            <person name="Suriyachadkun C."/>
        </authorList>
    </citation>
    <scope>NUCLEOTIDE SEQUENCE [LARGE SCALE GENOMIC DNA]</scope>
    <source>
        <strain evidence="6 7">A-T 5661</strain>
    </source>
</reference>
<dbReference type="RefSeq" id="WP_142704694.1">
    <property type="nucleotide sequence ID" value="NZ_VIRS01000007.1"/>
</dbReference>
<name>A0A545ATQ7_9ACTN</name>
<protein>
    <submittedName>
        <fullName evidence="6">Helix-turn-helix transcriptional regulator</fullName>
    </submittedName>
</protein>
<feature type="DNA-binding region" description="H-T-H motif" evidence="4">
    <location>
        <begin position="30"/>
        <end position="49"/>
    </location>
</feature>
<dbReference type="OrthoDB" id="3186364at2"/>
<dbReference type="PANTHER" id="PTHR30055:SF234">
    <property type="entry name" value="HTH-TYPE TRANSCRIPTIONAL REGULATOR BETI"/>
    <property type="match status" value="1"/>
</dbReference>
<feature type="domain" description="HTH tetR-type" evidence="5">
    <location>
        <begin position="7"/>
        <end position="67"/>
    </location>
</feature>
<dbReference type="GO" id="GO:0000976">
    <property type="term" value="F:transcription cis-regulatory region binding"/>
    <property type="evidence" value="ECO:0007669"/>
    <property type="project" value="TreeGrafter"/>
</dbReference>
<keyword evidence="2 4" id="KW-0238">DNA-binding</keyword>
<gene>
    <name evidence="6" type="ORF">FL583_12120</name>
</gene>
<sequence>MARVFRSQADQGILDLAASLFARYGYSQTSVQAVADAVGMSKAGLLHYFPSKDALRDAVVARSTALAEEVLAEVADLPVGPERDRRALEVLVDQALGTPGLTAYLLSTTAAHGDDHAAGINDVVMAAFGVGPDAGPERRIRVLGAIGALSVVAIAAHRAGKAAAWRSYLIATSVDALGFSDRPK</sequence>
<keyword evidence="7" id="KW-1185">Reference proteome</keyword>
<dbReference type="InterPro" id="IPR009057">
    <property type="entry name" value="Homeodomain-like_sf"/>
</dbReference>
<keyword evidence="3" id="KW-0804">Transcription</keyword>
<evidence type="ECO:0000256" key="2">
    <source>
        <dbReference type="ARBA" id="ARBA00023125"/>
    </source>
</evidence>
<keyword evidence="1" id="KW-0805">Transcription regulation</keyword>
<dbReference type="AlphaFoldDB" id="A0A545ATQ7"/>
<dbReference type="PRINTS" id="PR00455">
    <property type="entry name" value="HTHTETR"/>
</dbReference>